<dbReference type="AlphaFoldDB" id="A0A401TKH5"/>
<evidence type="ECO:0000313" key="2">
    <source>
        <dbReference type="EMBL" id="GCC43160.1"/>
    </source>
</evidence>
<feature type="non-terminal residue" evidence="2">
    <location>
        <position position="1"/>
    </location>
</feature>
<evidence type="ECO:0000256" key="1">
    <source>
        <dbReference type="SAM" id="MobiDB-lite"/>
    </source>
</evidence>
<reference evidence="2 3" key="1">
    <citation type="journal article" date="2018" name="Nat. Ecol. Evol.">
        <title>Shark genomes provide insights into elasmobranch evolution and the origin of vertebrates.</title>
        <authorList>
            <person name="Hara Y"/>
            <person name="Yamaguchi K"/>
            <person name="Onimaru K"/>
            <person name="Kadota M"/>
            <person name="Koyanagi M"/>
            <person name="Keeley SD"/>
            <person name="Tatsumi K"/>
            <person name="Tanaka K"/>
            <person name="Motone F"/>
            <person name="Kageyama Y"/>
            <person name="Nozu R"/>
            <person name="Adachi N"/>
            <person name="Nishimura O"/>
            <person name="Nakagawa R"/>
            <person name="Tanegashima C"/>
            <person name="Kiyatake I"/>
            <person name="Matsumoto R"/>
            <person name="Murakumo K"/>
            <person name="Nishida K"/>
            <person name="Terakita A"/>
            <person name="Kuratani S"/>
            <person name="Sato K"/>
            <person name="Hyodo S Kuraku.S."/>
        </authorList>
    </citation>
    <scope>NUCLEOTIDE SEQUENCE [LARGE SCALE GENOMIC DNA]</scope>
</reference>
<name>A0A401TKH5_CHIPU</name>
<sequence length="75" mass="8267">EVQPQVVRARARAWAWGRSPSRPRDTAAPGPERGTTQHVRQRHLGPEVTAEAGERGGRKCRHADRCDRGSMCVPG</sequence>
<feature type="compositionally biased region" description="Basic and acidic residues" evidence="1">
    <location>
        <begin position="52"/>
        <end position="68"/>
    </location>
</feature>
<dbReference type="Proteomes" id="UP000287033">
    <property type="component" value="Unassembled WGS sequence"/>
</dbReference>
<feature type="region of interest" description="Disordered" evidence="1">
    <location>
        <begin position="1"/>
        <end position="75"/>
    </location>
</feature>
<keyword evidence="3" id="KW-1185">Reference proteome</keyword>
<proteinExistence type="predicted"/>
<evidence type="ECO:0000313" key="3">
    <source>
        <dbReference type="Proteomes" id="UP000287033"/>
    </source>
</evidence>
<gene>
    <name evidence="2" type="ORF">chiPu_0027292</name>
</gene>
<organism evidence="2 3">
    <name type="scientific">Chiloscyllium punctatum</name>
    <name type="common">Brownbanded bambooshark</name>
    <name type="synonym">Hemiscyllium punctatum</name>
    <dbReference type="NCBI Taxonomy" id="137246"/>
    <lineage>
        <taxon>Eukaryota</taxon>
        <taxon>Metazoa</taxon>
        <taxon>Chordata</taxon>
        <taxon>Craniata</taxon>
        <taxon>Vertebrata</taxon>
        <taxon>Chondrichthyes</taxon>
        <taxon>Elasmobranchii</taxon>
        <taxon>Galeomorphii</taxon>
        <taxon>Galeoidea</taxon>
        <taxon>Orectolobiformes</taxon>
        <taxon>Hemiscylliidae</taxon>
        <taxon>Chiloscyllium</taxon>
    </lineage>
</organism>
<dbReference type="EMBL" id="BEZZ01099924">
    <property type="protein sequence ID" value="GCC43160.1"/>
    <property type="molecule type" value="Genomic_DNA"/>
</dbReference>
<comment type="caution">
    <text evidence="2">The sequence shown here is derived from an EMBL/GenBank/DDBJ whole genome shotgun (WGS) entry which is preliminary data.</text>
</comment>
<accession>A0A401TKH5</accession>
<protein>
    <submittedName>
        <fullName evidence="2">Uncharacterized protein</fullName>
    </submittedName>
</protein>